<keyword evidence="4 8" id="KW-0418">Kinase</keyword>
<accession>A0A7X0SLU1</accession>
<comment type="caution">
    <text evidence="11">The sequence shown here is derived from an EMBL/GenBank/DDBJ whole genome shotgun (WGS) entry which is preliminary data.</text>
</comment>
<feature type="domain" description="Carbohydrate kinase FGGY C-terminal" evidence="10">
    <location>
        <begin position="263"/>
        <end position="448"/>
    </location>
</feature>
<evidence type="ECO:0000259" key="9">
    <source>
        <dbReference type="Pfam" id="PF00370"/>
    </source>
</evidence>
<keyword evidence="6" id="KW-0067">ATP-binding</keyword>
<dbReference type="PROSITE" id="PS00933">
    <property type="entry name" value="FGGY_KINASES_1"/>
    <property type="match status" value="1"/>
</dbReference>
<evidence type="ECO:0000256" key="7">
    <source>
        <dbReference type="ARBA" id="ARBA00043149"/>
    </source>
</evidence>
<evidence type="ECO:0000256" key="1">
    <source>
        <dbReference type="ARBA" id="ARBA00009156"/>
    </source>
</evidence>
<dbReference type="FunFam" id="3.30.420.40:FF:000008">
    <property type="entry name" value="Glycerol kinase"/>
    <property type="match status" value="1"/>
</dbReference>
<evidence type="ECO:0000313" key="12">
    <source>
        <dbReference type="Proteomes" id="UP000564644"/>
    </source>
</evidence>
<protein>
    <recommendedName>
        <fullName evidence="7">ATP:glycerol 3-phosphotransferase</fullName>
    </recommendedName>
</protein>
<dbReference type="InterPro" id="IPR018485">
    <property type="entry name" value="FGGY_C"/>
</dbReference>
<keyword evidence="3" id="KW-0547">Nucleotide-binding</keyword>
<dbReference type="PANTHER" id="PTHR10196:SF69">
    <property type="entry name" value="GLYCEROL KINASE"/>
    <property type="match status" value="1"/>
</dbReference>
<evidence type="ECO:0000259" key="10">
    <source>
        <dbReference type="Pfam" id="PF02782"/>
    </source>
</evidence>
<dbReference type="AlphaFoldDB" id="A0A7X0SLU1"/>
<dbReference type="GO" id="GO:0005524">
    <property type="term" value="F:ATP binding"/>
    <property type="evidence" value="ECO:0007669"/>
    <property type="project" value="UniProtKB-KW"/>
</dbReference>
<dbReference type="PIRSF" id="PIRSF000538">
    <property type="entry name" value="GlpK"/>
    <property type="match status" value="1"/>
</dbReference>
<name>A0A7X0SLU1_9BACL</name>
<dbReference type="GO" id="GO:0005829">
    <property type="term" value="C:cytosol"/>
    <property type="evidence" value="ECO:0007669"/>
    <property type="project" value="TreeGrafter"/>
</dbReference>
<proteinExistence type="inferred from homology"/>
<dbReference type="Pfam" id="PF02782">
    <property type="entry name" value="FGGY_C"/>
    <property type="match status" value="1"/>
</dbReference>
<dbReference type="GO" id="GO:0019563">
    <property type="term" value="P:glycerol catabolic process"/>
    <property type="evidence" value="ECO:0007669"/>
    <property type="project" value="TreeGrafter"/>
</dbReference>
<dbReference type="InterPro" id="IPR018483">
    <property type="entry name" value="Carb_kinase_FGGY_CS"/>
</dbReference>
<dbReference type="InterPro" id="IPR005999">
    <property type="entry name" value="Glycerol_kin"/>
</dbReference>
<evidence type="ECO:0000256" key="2">
    <source>
        <dbReference type="ARBA" id="ARBA00022679"/>
    </source>
</evidence>
<evidence type="ECO:0000256" key="6">
    <source>
        <dbReference type="ARBA" id="ARBA00022840"/>
    </source>
</evidence>
<evidence type="ECO:0000256" key="8">
    <source>
        <dbReference type="RuleBase" id="RU003733"/>
    </source>
</evidence>
<dbReference type="PANTHER" id="PTHR10196">
    <property type="entry name" value="SUGAR KINASE"/>
    <property type="match status" value="1"/>
</dbReference>
<dbReference type="NCBIfam" id="TIGR01311">
    <property type="entry name" value="glycerol_kin"/>
    <property type="match status" value="1"/>
</dbReference>
<dbReference type="Proteomes" id="UP000564644">
    <property type="component" value="Unassembled WGS sequence"/>
</dbReference>
<comment type="similarity">
    <text evidence="1 8">Belongs to the FGGY kinase family.</text>
</comment>
<keyword evidence="12" id="KW-1185">Reference proteome</keyword>
<dbReference type="InterPro" id="IPR018484">
    <property type="entry name" value="FGGY_N"/>
</dbReference>
<dbReference type="EMBL" id="JACJVO010000019">
    <property type="protein sequence ID" value="MBB6732316.1"/>
    <property type="molecule type" value="Genomic_DNA"/>
</dbReference>
<keyword evidence="2 8" id="KW-0808">Transferase</keyword>
<dbReference type="PROSITE" id="PS00445">
    <property type="entry name" value="FGGY_KINASES_2"/>
    <property type="match status" value="1"/>
</dbReference>
<keyword evidence="5" id="KW-0319">Glycerol metabolism</keyword>
<feature type="domain" description="Carbohydrate kinase FGGY N-terminal" evidence="9">
    <location>
        <begin position="5"/>
        <end position="252"/>
    </location>
</feature>
<dbReference type="CDD" id="cd07769">
    <property type="entry name" value="ASKHA_NBD_FGGY_GK"/>
    <property type="match status" value="1"/>
</dbReference>
<evidence type="ECO:0000256" key="4">
    <source>
        <dbReference type="ARBA" id="ARBA00022777"/>
    </source>
</evidence>
<evidence type="ECO:0000313" key="11">
    <source>
        <dbReference type="EMBL" id="MBB6732316.1"/>
    </source>
</evidence>
<dbReference type="Pfam" id="PF00370">
    <property type="entry name" value="FGGY_N"/>
    <property type="match status" value="1"/>
</dbReference>
<reference evidence="11 12" key="1">
    <citation type="submission" date="2020-08" db="EMBL/GenBank/DDBJ databases">
        <title>Cohnella phylogeny.</title>
        <authorList>
            <person name="Dunlap C."/>
        </authorList>
    </citation>
    <scope>NUCLEOTIDE SEQUENCE [LARGE SCALE GENOMIC DNA]</scope>
    <source>
        <strain evidence="11 12">CBP 2801</strain>
    </source>
</reference>
<dbReference type="GO" id="GO:0004370">
    <property type="term" value="F:glycerol kinase activity"/>
    <property type="evidence" value="ECO:0007669"/>
    <property type="project" value="InterPro"/>
</dbReference>
<dbReference type="InterPro" id="IPR043129">
    <property type="entry name" value="ATPase_NBD"/>
</dbReference>
<organism evidence="11 12">
    <name type="scientific">Cohnella zeiphila</name>
    <dbReference type="NCBI Taxonomy" id="2761120"/>
    <lineage>
        <taxon>Bacteria</taxon>
        <taxon>Bacillati</taxon>
        <taxon>Bacillota</taxon>
        <taxon>Bacilli</taxon>
        <taxon>Bacillales</taxon>
        <taxon>Paenibacillaceae</taxon>
        <taxon>Cohnella</taxon>
    </lineage>
</organism>
<gene>
    <name evidence="11" type="primary">glpK</name>
    <name evidence="11" type="ORF">H7C18_15455</name>
</gene>
<dbReference type="NCBIfam" id="NF000756">
    <property type="entry name" value="PRK00047.1"/>
    <property type="match status" value="1"/>
</dbReference>
<sequence length="501" mass="54496">MEKRYLLTIDQSTSGTKALLVDRAGRIAVRCFADHKQLYPAAGWVEHDPEEIYRNVVKLAHEALRRAGIAPDRLAAVTITNQRETAVMWDRATGRPVCNAIVWQCQRTADRCSALKEAGHEPAVREKTGLMLDPYFSAAKWRWMLEQVPEARRALAEGTLLAGTIDSWLLWKLSGGEVHATDYTNASRTSLFDIHERTWDDGLCDLFGVPKEILPEVRSSDDSFGVTRDPALWSEQVPLTGVIGDSQAALFGQLCLEPGMTKATYGTGTSVLMNIGDRPVPAGNGLVLAIAWGRGGGVAYALEAVIRTSGDSIKWVRDNLGLFDSFEEMDRLLEEAPDNQGVYLVPAFVGLGAPYWDPRARAAILGMSRSTGKAHLVRAALESIAYQVRDAAEMMEAEAGIPLAALRADGGASDNPRLMQFQADLLGRTVVKSDAAESSALGSAYMGGLGIGWWPSAAELPVGGQDFACRFEPAMAAEERERLYQGWKRAVAGIVTTNKES</sequence>
<dbReference type="InterPro" id="IPR000577">
    <property type="entry name" value="Carb_kinase_FGGY"/>
</dbReference>
<dbReference type="SUPFAM" id="SSF53067">
    <property type="entry name" value="Actin-like ATPase domain"/>
    <property type="match status" value="2"/>
</dbReference>
<evidence type="ECO:0000256" key="5">
    <source>
        <dbReference type="ARBA" id="ARBA00022798"/>
    </source>
</evidence>
<evidence type="ECO:0000256" key="3">
    <source>
        <dbReference type="ARBA" id="ARBA00022741"/>
    </source>
</evidence>
<dbReference type="GO" id="GO:0006072">
    <property type="term" value="P:glycerol-3-phosphate metabolic process"/>
    <property type="evidence" value="ECO:0007669"/>
    <property type="project" value="InterPro"/>
</dbReference>
<dbReference type="RefSeq" id="WP_185129988.1">
    <property type="nucleotide sequence ID" value="NZ_JACJVO010000019.1"/>
</dbReference>
<dbReference type="Gene3D" id="3.30.420.40">
    <property type="match status" value="2"/>
</dbReference>